<keyword evidence="1" id="KW-0812">Transmembrane</keyword>
<feature type="transmembrane region" description="Helical" evidence="1">
    <location>
        <begin position="373"/>
        <end position="396"/>
    </location>
</feature>
<reference evidence="2 3" key="1">
    <citation type="submission" date="2017-09" db="EMBL/GenBank/DDBJ databases">
        <title>Bloom of a denitrifying methanotroph, Candidatus Methylomirabilis limnetica, in a deep stratified lake.</title>
        <authorList>
            <person name="Graf J.S."/>
            <person name="Marchant H.K."/>
            <person name="Tienken D."/>
            <person name="Hach P.F."/>
            <person name="Brand A."/>
            <person name="Schubert C.J."/>
            <person name="Kuypers M.M."/>
            <person name="Milucka J."/>
        </authorList>
    </citation>
    <scope>NUCLEOTIDE SEQUENCE [LARGE SCALE GENOMIC DNA]</scope>
    <source>
        <strain evidence="2 3">Zug</strain>
    </source>
</reference>
<feature type="transmembrane region" description="Helical" evidence="1">
    <location>
        <begin position="286"/>
        <end position="308"/>
    </location>
</feature>
<dbReference type="EMBL" id="NVQC01000013">
    <property type="protein sequence ID" value="PTL36673.1"/>
    <property type="molecule type" value="Genomic_DNA"/>
</dbReference>
<dbReference type="AlphaFoldDB" id="A0A2T4TZX9"/>
<feature type="transmembrane region" description="Helical" evidence="1">
    <location>
        <begin position="320"/>
        <end position="340"/>
    </location>
</feature>
<dbReference type="Proteomes" id="UP000241436">
    <property type="component" value="Unassembled WGS sequence"/>
</dbReference>
<gene>
    <name evidence="2" type="ORF">CLG94_03040</name>
</gene>
<evidence type="ECO:0000313" key="2">
    <source>
        <dbReference type="EMBL" id="PTL36673.1"/>
    </source>
</evidence>
<sequence length="785" mass="87898">MEDGLNGRDAYVTNLIADTHSFDMGEIIGDRSWYDFAKVTGTLAKKAREADSYKAWYAGDGFRFQYSSLAFWSVLFDEYHGIDVLLIQAILNLILITVGIFYLSRHAFSMTPAASAAASVISASSTFYLTIFFAGHVGSLMYGALIPALLYLVLAKDDANLDIKHKPIFGGLIVGAIAFSYPHPLAILGLPLLVYWLSSLESFRSRVTVIRSAIERNPRILYITILVFALVVMIALTGLWYVTEGYRLRQDGQYRAWSFTHCWLIVPLFLGLIPSPMEGSIFVGSILGKTAYLVFILLSSLIAGILLVSYFKTKTLKNSGFFLIFGLFWIVAYFVFRYFIVDSYYLYKFLYIHQFIFVIGIVGYVFHTKSRAIKLLCATIILANFGSDLYMAYGIYRRPYNQNAERYTSLLQLDRTLLQKSFVELTGGDGVSVRQTLKAHGVETIRDPRFADYFIVPSGRESDITGAQFTETVAEIGGLAIKRAIAKNYLMIRTWFDPERFSADPVLKNTVFRWMGHRKNDNLGIYVIRPSSADEMRDNYLRICFQKGPSAEGAINMVVSAAGKEVLSKFTLDGGGVYCKWIPSKRVVSAEQPLVIRSGAKGNSLLPHDDRVLLYRVFAVGWSDRIYDDRAMTFFNATEDIVKDNPKKAEDGFTPSVALHLGQGWEAYENFGGEHFRWAGRSTELLLTGGNNDGVANVVLDLEPGPSHGSSPLKLEVLDKDGSLVFTSTTITGRNTVMLPLNYRKQQTSVYTLRTKSDNLPISGDPRVLNYRVFSLVLCNVYSCG</sequence>
<protein>
    <submittedName>
        <fullName evidence="2">Uncharacterized protein</fullName>
    </submittedName>
</protein>
<evidence type="ECO:0000256" key="1">
    <source>
        <dbReference type="SAM" id="Phobius"/>
    </source>
</evidence>
<feature type="transmembrane region" description="Helical" evidence="1">
    <location>
        <begin position="220"/>
        <end position="242"/>
    </location>
</feature>
<reference evidence="3" key="2">
    <citation type="journal article" date="2018" name="Environ. Microbiol.">
        <title>Bloom of a denitrifying methanotroph, 'Candidatus Methylomirabilis limnetica', in a deep stratified lake.</title>
        <authorList>
            <person name="Graf J.S."/>
            <person name="Mayr M.J."/>
            <person name="Marchant H.K."/>
            <person name="Tienken D."/>
            <person name="Hach P.F."/>
            <person name="Brand A."/>
            <person name="Schubert C.J."/>
            <person name="Kuypers M.M."/>
            <person name="Milucka J."/>
        </authorList>
    </citation>
    <scope>NUCLEOTIDE SEQUENCE [LARGE SCALE GENOMIC DNA]</scope>
    <source>
        <strain evidence="3">Zug</strain>
    </source>
</reference>
<name>A0A2T4TZX9_9BACT</name>
<keyword evidence="1" id="KW-0472">Membrane</keyword>
<organism evidence="2 3">
    <name type="scientific">Candidatus Methylomirabilis limnetica</name>
    <dbReference type="NCBI Taxonomy" id="2033718"/>
    <lineage>
        <taxon>Bacteria</taxon>
        <taxon>Candidatus Methylomirabilota</taxon>
        <taxon>Candidatus Methylomirabilia</taxon>
        <taxon>Candidatus Methylomirabilales</taxon>
        <taxon>Candidatus Methylomirabilaceae</taxon>
        <taxon>Candidatus Methylomirabilis</taxon>
    </lineage>
</organism>
<proteinExistence type="predicted"/>
<feature type="transmembrane region" description="Helical" evidence="1">
    <location>
        <begin position="168"/>
        <end position="197"/>
    </location>
</feature>
<feature type="transmembrane region" description="Helical" evidence="1">
    <location>
        <begin position="116"/>
        <end position="134"/>
    </location>
</feature>
<comment type="caution">
    <text evidence="2">The sequence shown here is derived from an EMBL/GenBank/DDBJ whole genome shotgun (WGS) entry which is preliminary data.</text>
</comment>
<feature type="transmembrane region" description="Helical" evidence="1">
    <location>
        <begin position="140"/>
        <end position="156"/>
    </location>
</feature>
<feature type="transmembrane region" description="Helical" evidence="1">
    <location>
        <begin position="85"/>
        <end position="104"/>
    </location>
</feature>
<keyword evidence="3" id="KW-1185">Reference proteome</keyword>
<feature type="transmembrane region" description="Helical" evidence="1">
    <location>
        <begin position="346"/>
        <end position="366"/>
    </location>
</feature>
<feature type="transmembrane region" description="Helical" evidence="1">
    <location>
        <begin position="254"/>
        <end position="274"/>
    </location>
</feature>
<keyword evidence="1" id="KW-1133">Transmembrane helix</keyword>
<evidence type="ECO:0000313" key="3">
    <source>
        <dbReference type="Proteomes" id="UP000241436"/>
    </source>
</evidence>
<accession>A0A2T4TZX9</accession>